<proteinExistence type="predicted"/>
<evidence type="ECO:0000256" key="1">
    <source>
        <dbReference type="SAM" id="MobiDB-lite"/>
    </source>
</evidence>
<keyword evidence="4" id="KW-1185">Reference proteome</keyword>
<sequence length="55" mass="5772">MHWKLLVVTLAFTLAVSAMPTVNFLGGGAPPPPTDDTLSGSAPRPQRAVVNRSLD</sequence>
<name>A0AA39MIU2_9AGAR</name>
<protein>
    <submittedName>
        <fullName evidence="3">Uncharacterized protein</fullName>
    </submittedName>
</protein>
<evidence type="ECO:0000313" key="4">
    <source>
        <dbReference type="Proteomes" id="UP001175226"/>
    </source>
</evidence>
<feature type="chain" id="PRO_5041342344" evidence="2">
    <location>
        <begin position="19"/>
        <end position="55"/>
    </location>
</feature>
<dbReference type="EMBL" id="JAUEPT010000066">
    <property type="protein sequence ID" value="KAK0435035.1"/>
    <property type="molecule type" value="Genomic_DNA"/>
</dbReference>
<gene>
    <name evidence="3" type="ORF">EV421DRAFT_1908924</name>
</gene>
<dbReference type="AlphaFoldDB" id="A0AA39MIU2"/>
<keyword evidence="2" id="KW-0732">Signal</keyword>
<feature type="signal peptide" evidence="2">
    <location>
        <begin position="1"/>
        <end position="18"/>
    </location>
</feature>
<dbReference type="Proteomes" id="UP001175226">
    <property type="component" value="Unassembled WGS sequence"/>
</dbReference>
<feature type="region of interest" description="Disordered" evidence="1">
    <location>
        <begin position="26"/>
        <end position="55"/>
    </location>
</feature>
<evidence type="ECO:0000256" key="2">
    <source>
        <dbReference type="SAM" id="SignalP"/>
    </source>
</evidence>
<organism evidence="3 4">
    <name type="scientific">Armillaria borealis</name>
    <dbReference type="NCBI Taxonomy" id="47425"/>
    <lineage>
        <taxon>Eukaryota</taxon>
        <taxon>Fungi</taxon>
        <taxon>Dikarya</taxon>
        <taxon>Basidiomycota</taxon>
        <taxon>Agaricomycotina</taxon>
        <taxon>Agaricomycetes</taxon>
        <taxon>Agaricomycetidae</taxon>
        <taxon>Agaricales</taxon>
        <taxon>Marasmiineae</taxon>
        <taxon>Physalacriaceae</taxon>
        <taxon>Armillaria</taxon>
    </lineage>
</organism>
<reference evidence="3" key="1">
    <citation type="submission" date="2023-06" db="EMBL/GenBank/DDBJ databases">
        <authorList>
            <consortium name="Lawrence Berkeley National Laboratory"/>
            <person name="Ahrendt S."/>
            <person name="Sahu N."/>
            <person name="Indic B."/>
            <person name="Wong-Bajracharya J."/>
            <person name="Merenyi Z."/>
            <person name="Ke H.-M."/>
            <person name="Monk M."/>
            <person name="Kocsube S."/>
            <person name="Drula E."/>
            <person name="Lipzen A."/>
            <person name="Balint B."/>
            <person name="Henrissat B."/>
            <person name="Andreopoulos B."/>
            <person name="Martin F.M."/>
            <person name="Harder C.B."/>
            <person name="Rigling D."/>
            <person name="Ford K.L."/>
            <person name="Foster G.D."/>
            <person name="Pangilinan J."/>
            <person name="Papanicolaou A."/>
            <person name="Barry K."/>
            <person name="LaButti K."/>
            <person name="Viragh M."/>
            <person name="Koriabine M."/>
            <person name="Yan M."/>
            <person name="Riley R."/>
            <person name="Champramary S."/>
            <person name="Plett K.L."/>
            <person name="Tsai I.J."/>
            <person name="Slot J."/>
            <person name="Sipos G."/>
            <person name="Plett J."/>
            <person name="Nagy L.G."/>
            <person name="Grigoriev I.V."/>
        </authorList>
    </citation>
    <scope>NUCLEOTIDE SEQUENCE</scope>
    <source>
        <strain evidence="3">FPL87.14</strain>
    </source>
</reference>
<evidence type="ECO:0000313" key="3">
    <source>
        <dbReference type="EMBL" id="KAK0435035.1"/>
    </source>
</evidence>
<accession>A0AA39MIU2</accession>
<comment type="caution">
    <text evidence="3">The sequence shown here is derived from an EMBL/GenBank/DDBJ whole genome shotgun (WGS) entry which is preliminary data.</text>
</comment>